<comment type="caution">
    <text evidence="7">Lacks conserved residue(s) required for the propagation of feature annotation.</text>
</comment>
<dbReference type="InterPro" id="IPR047090">
    <property type="entry name" value="AspRS_core"/>
</dbReference>
<dbReference type="SUPFAM" id="SSF55681">
    <property type="entry name" value="Class II aaRS and biotin synthetases"/>
    <property type="match status" value="1"/>
</dbReference>
<dbReference type="NCBIfam" id="NF001750">
    <property type="entry name" value="PRK00476.1"/>
    <property type="match status" value="1"/>
</dbReference>
<proteinExistence type="inferred from homology"/>
<comment type="subunit">
    <text evidence="7">Homodimer.</text>
</comment>
<dbReference type="InterPro" id="IPR029351">
    <property type="entry name" value="GAD_dom"/>
</dbReference>
<evidence type="ECO:0000256" key="4">
    <source>
        <dbReference type="ARBA" id="ARBA00022840"/>
    </source>
</evidence>
<dbReference type="CDD" id="cd00777">
    <property type="entry name" value="AspRS_core"/>
    <property type="match status" value="1"/>
</dbReference>
<dbReference type="SUPFAM" id="SSF50249">
    <property type="entry name" value="Nucleic acid-binding proteins"/>
    <property type="match status" value="1"/>
</dbReference>
<dbReference type="Pfam" id="PF01336">
    <property type="entry name" value="tRNA_anti-codon"/>
    <property type="match status" value="1"/>
</dbReference>
<protein>
    <recommendedName>
        <fullName evidence="7">Aspartate--tRNA(Asp/Asn) ligase</fullName>
        <ecNumber evidence="7">6.1.1.23</ecNumber>
    </recommendedName>
    <alternativeName>
        <fullName evidence="7">Aspartyl-tRNA synthetase</fullName>
        <shortName evidence="7">AspRS</shortName>
    </alternativeName>
    <alternativeName>
        <fullName evidence="7">Non-discriminating aspartyl-tRNA synthetase</fullName>
        <shortName evidence="7">ND-AspRS</shortName>
    </alternativeName>
</protein>
<comment type="subcellular location">
    <subcellularLocation>
        <location evidence="7">Cytoplasm</location>
    </subcellularLocation>
</comment>
<keyword evidence="5 7" id="KW-0648">Protein biosynthesis</keyword>
<dbReference type="CDD" id="cd04317">
    <property type="entry name" value="EcAspRS_like_N"/>
    <property type="match status" value="1"/>
</dbReference>
<evidence type="ECO:0000259" key="8">
    <source>
        <dbReference type="PROSITE" id="PS50862"/>
    </source>
</evidence>
<gene>
    <name evidence="7 9" type="primary">aspS</name>
    <name evidence="9" type="ORF">TPR58_11345</name>
</gene>
<comment type="caution">
    <text evidence="9">The sequence shown here is derived from an EMBL/GenBank/DDBJ whole genome shotgun (WGS) entry which is preliminary data.</text>
</comment>
<dbReference type="SUPFAM" id="SSF55261">
    <property type="entry name" value="GAD domain-like"/>
    <property type="match status" value="1"/>
</dbReference>
<evidence type="ECO:0000256" key="3">
    <source>
        <dbReference type="ARBA" id="ARBA00022741"/>
    </source>
</evidence>
<dbReference type="InterPro" id="IPR047089">
    <property type="entry name" value="Asp-tRNA-ligase_1_N"/>
</dbReference>
<dbReference type="InterPro" id="IPR045864">
    <property type="entry name" value="aa-tRNA-synth_II/BPL/LPL"/>
</dbReference>
<feature type="binding site" evidence="7">
    <location>
        <position position="175"/>
    </location>
    <ligand>
        <name>L-aspartate</name>
        <dbReference type="ChEBI" id="CHEBI:29991"/>
    </ligand>
</feature>
<dbReference type="Gene3D" id="3.30.930.10">
    <property type="entry name" value="Bira Bifunctional Protein, Domain 2"/>
    <property type="match status" value="1"/>
</dbReference>
<dbReference type="Pfam" id="PF00152">
    <property type="entry name" value="tRNA-synt_2"/>
    <property type="match status" value="1"/>
</dbReference>
<feature type="binding site" evidence="7">
    <location>
        <position position="455"/>
    </location>
    <ligand>
        <name>L-aspartate</name>
        <dbReference type="ChEBI" id="CHEBI:29991"/>
    </ligand>
</feature>
<feature type="site" description="Important for tRNA non-discrimination" evidence="7">
    <location>
        <position position="33"/>
    </location>
</feature>
<keyword evidence="10" id="KW-1185">Reference proteome</keyword>
<dbReference type="EC" id="6.1.1.23" evidence="7"/>
<dbReference type="PRINTS" id="PR01042">
    <property type="entry name" value="TRNASYNTHASP"/>
</dbReference>
<dbReference type="GO" id="GO:0004815">
    <property type="term" value="F:aspartate-tRNA ligase activity"/>
    <property type="evidence" value="ECO:0007669"/>
    <property type="project" value="UniProtKB-EC"/>
</dbReference>
<dbReference type="Gene3D" id="3.30.1360.30">
    <property type="entry name" value="GAD-like domain"/>
    <property type="match status" value="1"/>
</dbReference>
<keyword evidence="3 7" id="KW-0547">Nucleotide-binding</keyword>
<reference evidence="9 10" key="1">
    <citation type="submission" date="2024-05" db="EMBL/GenBank/DDBJ databases">
        <title>Sphingomonas sp. HF-S3 16S ribosomal RNA gene Genome sequencing and assembly.</title>
        <authorList>
            <person name="Lee H."/>
        </authorList>
    </citation>
    <scope>NUCLEOTIDE SEQUENCE [LARGE SCALE GENOMIC DNA]</scope>
    <source>
        <strain evidence="9 10">HF-S3</strain>
    </source>
</reference>
<evidence type="ECO:0000256" key="7">
    <source>
        <dbReference type="HAMAP-Rule" id="MF_00044"/>
    </source>
</evidence>
<dbReference type="InterPro" id="IPR012340">
    <property type="entry name" value="NA-bd_OB-fold"/>
</dbReference>
<comment type="similarity">
    <text evidence="1 7">Belongs to the class-II aminoacyl-tRNA synthetase family. Type 1 subfamily.</text>
</comment>
<feature type="region of interest" description="Aspartate" evidence="7">
    <location>
        <begin position="199"/>
        <end position="202"/>
    </location>
</feature>
<dbReference type="PANTHER" id="PTHR22594">
    <property type="entry name" value="ASPARTYL/LYSYL-TRNA SYNTHETASE"/>
    <property type="match status" value="1"/>
</dbReference>
<dbReference type="InterPro" id="IPR004115">
    <property type="entry name" value="GAD-like_sf"/>
</dbReference>
<organism evidence="9 10">
    <name type="scientific">Sphingomonas rustica</name>
    <dbReference type="NCBI Taxonomy" id="3103142"/>
    <lineage>
        <taxon>Bacteria</taxon>
        <taxon>Pseudomonadati</taxon>
        <taxon>Pseudomonadota</taxon>
        <taxon>Alphaproteobacteria</taxon>
        <taxon>Sphingomonadales</taxon>
        <taxon>Sphingomonadaceae</taxon>
        <taxon>Sphingomonas</taxon>
    </lineage>
</organism>
<evidence type="ECO:0000313" key="9">
    <source>
        <dbReference type="EMBL" id="MEN3747764.1"/>
    </source>
</evidence>
<dbReference type="Proteomes" id="UP001427805">
    <property type="component" value="Unassembled WGS sequence"/>
</dbReference>
<comment type="catalytic activity">
    <reaction evidence="7">
        <text>tRNA(Asx) + L-aspartate + ATP = L-aspartyl-tRNA(Asx) + AMP + diphosphate</text>
        <dbReference type="Rhea" id="RHEA:18349"/>
        <dbReference type="Rhea" id="RHEA-COMP:9710"/>
        <dbReference type="Rhea" id="RHEA-COMP:9711"/>
        <dbReference type="ChEBI" id="CHEBI:29991"/>
        <dbReference type="ChEBI" id="CHEBI:30616"/>
        <dbReference type="ChEBI" id="CHEBI:33019"/>
        <dbReference type="ChEBI" id="CHEBI:78442"/>
        <dbReference type="ChEBI" id="CHEBI:78516"/>
        <dbReference type="ChEBI" id="CHEBI:456215"/>
        <dbReference type="EC" id="6.1.1.23"/>
    </reaction>
</comment>
<evidence type="ECO:0000256" key="1">
    <source>
        <dbReference type="ARBA" id="ARBA00006303"/>
    </source>
</evidence>
<dbReference type="Pfam" id="PF02938">
    <property type="entry name" value="GAD"/>
    <property type="match status" value="1"/>
</dbReference>
<dbReference type="NCBIfam" id="TIGR00459">
    <property type="entry name" value="aspS_bact"/>
    <property type="match status" value="1"/>
</dbReference>
<dbReference type="PROSITE" id="PS50862">
    <property type="entry name" value="AA_TRNA_LIGASE_II"/>
    <property type="match status" value="1"/>
</dbReference>
<sequence length="598" mass="66393">MHAYRTHTCADLRAADVGQEVRLSGWVNRTREHANVLFVDLRDHYGITQIVVETGSDLYPIVDACGAESVLTFTGKVAARSPETLNPKLATGEIEIYPTTVTVQSSAAQLPLPVFGDAEYPEEIRLKNRFLDLRRERLHKNIVLRSNVISSLRQRMIGQGFTEFQTPILTASSPEGARDYLVPSRVHPGKFYALPQAPQMFKQLLMVAGFDKYFQIAPCFRDEDARADRSPGEFYQLDFEMSFVTQDDVFAAIEPVLHGVFEEFADFDGKGRSVSPLPFKRIPYRESMLKYGSDKPDLRNPLLVHDVGDFFKGSGFGRFASMVEEGNVVRAVAAPNTHEKSRKFFDEMNSWAQSEGFPGLGYATQKDGVFGGPIANNHGQDGMKAIAEAMGLGPNDGIFFAAGAEGKAAKLAGLARTRVADQLDLIDKSRFEFCWIVDFPMFEYDEDAKKVDFSHNPFSMPQGEMEALETKDPLDILAYQYDIVCNGVELSSGAIRNHRPEIMYKAFEIAGYTQEQVDTNFAGMINAFKFGAPPHGGSAPGVDRIVMLLADEPNIREVIVFPMTQKAEDLMMQAPAEVSPKQLKELHIKLANDGPKAG</sequence>
<feature type="binding site" evidence="7">
    <location>
        <begin position="541"/>
        <end position="544"/>
    </location>
    <ligand>
        <name>ATP</name>
        <dbReference type="ChEBI" id="CHEBI:30616"/>
    </ligand>
</feature>
<keyword evidence="2 7" id="KW-0436">Ligase</keyword>
<keyword evidence="6 7" id="KW-0030">Aminoacyl-tRNA synthetase</keyword>
<dbReference type="RefSeq" id="WP_346246774.1">
    <property type="nucleotide sequence ID" value="NZ_JBDIZK010000006.1"/>
</dbReference>
<dbReference type="InterPro" id="IPR004524">
    <property type="entry name" value="Asp-tRNA-ligase_1"/>
</dbReference>
<dbReference type="InterPro" id="IPR002312">
    <property type="entry name" value="Asp/Asn-tRNA-synth_IIb"/>
</dbReference>
<dbReference type="InterPro" id="IPR004365">
    <property type="entry name" value="NA-bd_OB_tRNA"/>
</dbReference>
<feature type="binding site" evidence="7">
    <location>
        <begin position="221"/>
        <end position="223"/>
    </location>
    <ligand>
        <name>ATP</name>
        <dbReference type="ChEBI" id="CHEBI:30616"/>
    </ligand>
</feature>
<feature type="binding site" evidence="7">
    <location>
        <position position="221"/>
    </location>
    <ligand>
        <name>L-aspartate</name>
        <dbReference type="ChEBI" id="CHEBI:29991"/>
    </ligand>
</feature>
<feature type="binding site" evidence="7">
    <location>
        <position position="496"/>
    </location>
    <ligand>
        <name>L-aspartate</name>
        <dbReference type="ChEBI" id="CHEBI:29991"/>
    </ligand>
</feature>
<keyword evidence="7" id="KW-0963">Cytoplasm</keyword>
<dbReference type="Gene3D" id="2.40.50.140">
    <property type="entry name" value="Nucleic acid-binding proteins"/>
    <property type="match status" value="1"/>
</dbReference>
<evidence type="ECO:0000313" key="10">
    <source>
        <dbReference type="Proteomes" id="UP001427805"/>
    </source>
</evidence>
<keyword evidence="4 7" id="KW-0067">ATP-binding</keyword>
<dbReference type="EMBL" id="JBDIZK010000006">
    <property type="protein sequence ID" value="MEN3747764.1"/>
    <property type="molecule type" value="Genomic_DNA"/>
</dbReference>
<evidence type="ECO:0000256" key="2">
    <source>
        <dbReference type="ARBA" id="ARBA00022598"/>
    </source>
</evidence>
<feature type="binding site" evidence="7">
    <location>
        <position position="489"/>
    </location>
    <ligand>
        <name>ATP</name>
        <dbReference type="ChEBI" id="CHEBI:30616"/>
    </ligand>
</feature>
<accession>A0ABV0B876</accession>
<evidence type="ECO:0000256" key="6">
    <source>
        <dbReference type="ARBA" id="ARBA00023146"/>
    </source>
</evidence>
<dbReference type="PANTHER" id="PTHR22594:SF5">
    <property type="entry name" value="ASPARTATE--TRNA LIGASE, MITOCHONDRIAL"/>
    <property type="match status" value="1"/>
</dbReference>
<evidence type="ECO:0000256" key="5">
    <source>
        <dbReference type="ARBA" id="ARBA00022917"/>
    </source>
</evidence>
<dbReference type="HAMAP" id="MF_00044">
    <property type="entry name" value="Asp_tRNA_synth_type1"/>
    <property type="match status" value="1"/>
</dbReference>
<dbReference type="InterPro" id="IPR004364">
    <property type="entry name" value="Aa-tRNA-synt_II"/>
</dbReference>
<comment type="function">
    <text evidence="7">Aspartyl-tRNA synthetase with relaxed tRNA specificity since it is able to aspartylate not only its cognate tRNA(Asp) but also tRNA(Asn). Reaction proceeds in two steps: L-aspartate is first activated by ATP to form Asp-AMP and then transferred to the acceptor end of tRNA(Asp/Asn).</text>
</comment>
<feature type="domain" description="Aminoacyl-transfer RNA synthetases class-II family profile" evidence="8">
    <location>
        <begin position="144"/>
        <end position="562"/>
    </location>
</feature>
<name>A0ABV0B876_9SPHN</name>
<dbReference type="InterPro" id="IPR006195">
    <property type="entry name" value="aa-tRNA-synth_II"/>
</dbReference>